<sequence length="292" mass="33871">MADFSNARFEQDSIADRWVRYEDDWSGISDTKERRRVQNRRNQRILRLRRRRELGHDGGDDAEGQRHISAPESSNSPAHWRYEDSSIRAVTVAIKKLNLLNAGQDHDQMILQRFEAFAQQLYIIHSPQLTILPILSQFNLIRALLANMDTLSLSSKQMGDEALSLFNSPHYNRHGTSTRLPDGLRPTDLQSTTLHHPWIDLLPMPEMRDNLFRRGLDCFDEEELCHALSGRIPDHDPGMLIWGESWDPNGWEVTETFARTWGWTVTGCWSLLRSTNEWRAKRGEKPLFSLPT</sequence>
<evidence type="ECO:0000313" key="1">
    <source>
        <dbReference type="EMBL" id="UPK91573.1"/>
    </source>
</evidence>
<name>A0ACD3YRU0_FUSSC</name>
<gene>
    <name evidence="1" type="ORF">LCI18_002508</name>
</gene>
<reference evidence="1" key="1">
    <citation type="submission" date="2021-11" db="EMBL/GenBank/DDBJ databases">
        <title>Fusarium solani-melongenae Genome sequencing and assembly.</title>
        <authorList>
            <person name="Xie S."/>
            <person name="Huang L."/>
            <person name="Zhang X."/>
        </authorList>
    </citation>
    <scope>NUCLEOTIDE SEQUENCE</scope>
    <source>
        <strain evidence="1">CRI 24-3</strain>
    </source>
</reference>
<proteinExistence type="predicted"/>
<organism evidence="1 2">
    <name type="scientific">Fusarium solani subsp. cucurbitae</name>
    <name type="common">Neocosmosporum cucurbitae</name>
    <dbReference type="NCBI Taxonomy" id="2747967"/>
    <lineage>
        <taxon>Eukaryota</taxon>
        <taxon>Fungi</taxon>
        <taxon>Dikarya</taxon>
        <taxon>Ascomycota</taxon>
        <taxon>Pezizomycotina</taxon>
        <taxon>Sordariomycetes</taxon>
        <taxon>Hypocreomycetidae</taxon>
        <taxon>Hypocreales</taxon>
        <taxon>Nectriaceae</taxon>
        <taxon>Fusarium</taxon>
        <taxon>Fusarium solani species complex</taxon>
    </lineage>
</organism>
<dbReference type="EMBL" id="CP090031">
    <property type="protein sequence ID" value="UPK91573.1"/>
    <property type="molecule type" value="Genomic_DNA"/>
</dbReference>
<keyword evidence="2" id="KW-1185">Reference proteome</keyword>
<evidence type="ECO:0000313" key="2">
    <source>
        <dbReference type="Proteomes" id="UP000830768"/>
    </source>
</evidence>
<accession>A0ACD3YRU0</accession>
<protein>
    <submittedName>
        <fullName evidence="1">Uncharacterized protein</fullName>
    </submittedName>
</protein>
<dbReference type="Proteomes" id="UP000830768">
    <property type="component" value="Chromosome 2"/>
</dbReference>